<comment type="similarity">
    <text evidence="2">Belongs to the MipA/OmpV family.</text>
</comment>
<feature type="chain" id="PRO_5032419928" evidence="6">
    <location>
        <begin position="22"/>
        <end position="282"/>
    </location>
</feature>
<keyword evidence="3 6" id="KW-0732">Signal</keyword>
<gene>
    <name evidence="7" type="ORF">HNQ99_000614</name>
</gene>
<name>A0A840HS14_9SPHN</name>
<reference evidence="7 8" key="1">
    <citation type="submission" date="2020-08" db="EMBL/GenBank/DDBJ databases">
        <title>Genomic Encyclopedia of Type Strains, Phase IV (KMG-IV): sequencing the most valuable type-strain genomes for metagenomic binning, comparative biology and taxonomic classification.</title>
        <authorList>
            <person name="Goeker M."/>
        </authorList>
    </citation>
    <scope>NUCLEOTIDE SEQUENCE [LARGE SCALE GENOMIC DNA]</scope>
    <source>
        <strain evidence="7 8">DSM 7465</strain>
    </source>
</reference>
<evidence type="ECO:0000313" key="7">
    <source>
        <dbReference type="EMBL" id="MBB4640326.1"/>
    </source>
</evidence>
<comment type="subcellular location">
    <subcellularLocation>
        <location evidence="1">Cell outer membrane</location>
    </subcellularLocation>
</comment>
<keyword evidence="8" id="KW-1185">Reference proteome</keyword>
<accession>A0A840HS14</accession>
<dbReference type="Proteomes" id="UP000575068">
    <property type="component" value="Unassembled WGS sequence"/>
</dbReference>
<evidence type="ECO:0000313" key="8">
    <source>
        <dbReference type="Proteomes" id="UP000575068"/>
    </source>
</evidence>
<dbReference type="RefSeq" id="WP_184474179.1">
    <property type="nucleotide sequence ID" value="NZ_JACHOV010000002.1"/>
</dbReference>
<evidence type="ECO:0000256" key="5">
    <source>
        <dbReference type="ARBA" id="ARBA00023237"/>
    </source>
</evidence>
<dbReference type="EMBL" id="JACHOV010000002">
    <property type="protein sequence ID" value="MBB4640326.1"/>
    <property type="molecule type" value="Genomic_DNA"/>
</dbReference>
<evidence type="ECO:0000256" key="1">
    <source>
        <dbReference type="ARBA" id="ARBA00004442"/>
    </source>
</evidence>
<protein>
    <submittedName>
        <fullName evidence="7">Outer membrane scaffolding protein for murein synthesis (MipA/OmpV family)</fullName>
    </submittedName>
</protein>
<dbReference type="PANTHER" id="PTHR38776:SF1">
    <property type="entry name" value="MLTA-INTERACTING PROTEIN-RELATED"/>
    <property type="match status" value="1"/>
</dbReference>
<dbReference type="PANTHER" id="PTHR38776">
    <property type="entry name" value="MLTA-INTERACTING PROTEIN-RELATED"/>
    <property type="match status" value="1"/>
</dbReference>
<evidence type="ECO:0000256" key="2">
    <source>
        <dbReference type="ARBA" id="ARBA00005722"/>
    </source>
</evidence>
<proteinExistence type="inferred from homology"/>
<dbReference type="InterPro" id="IPR010583">
    <property type="entry name" value="MipA"/>
</dbReference>
<evidence type="ECO:0000256" key="4">
    <source>
        <dbReference type="ARBA" id="ARBA00023136"/>
    </source>
</evidence>
<dbReference type="GO" id="GO:0009279">
    <property type="term" value="C:cell outer membrane"/>
    <property type="evidence" value="ECO:0007669"/>
    <property type="project" value="UniProtKB-SubCell"/>
</dbReference>
<evidence type="ECO:0000256" key="3">
    <source>
        <dbReference type="ARBA" id="ARBA00022729"/>
    </source>
</evidence>
<comment type="caution">
    <text evidence="7">The sequence shown here is derived from an EMBL/GenBank/DDBJ whole genome shotgun (WGS) entry which is preliminary data.</text>
</comment>
<keyword evidence="5" id="KW-0998">Cell outer membrane</keyword>
<keyword evidence="4" id="KW-0472">Membrane</keyword>
<dbReference type="Pfam" id="PF06629">
    <property type="entry name" value="MipA"/>
    <property type="match status" value="1"/>
</dbReference>
<feature type="signal peptide" evidence="6">
    <location>
        <begin position="1"/>
        <end position="21"/>
    </location>
</feature>
<dbReference type="AlphaFoldDB" id="A0A840HS14"/>
<organism evidence="7 8">
    <name type="scientific">Rhizorhapis suberifaciens</name>
    <name type="common">corky root of lettuce</name>
    <dbReference type="NCBI Taxonomy" id="13656"/>
    <lineage>
        <taxon>Bacteria</taxon>
        <taxon>Pseudomonadati</taxon>
        <taxon>Pseudomonadota</taxon>
        <taxon>Alphaproteobacteria</taxon>
        <taxon>Sphingomonadales</taxon>
        <taxon>Sphingomonadaceae</taxon>
        <taxon>Rhizorhapis</taxon>
    </lineage>
</organism>
<evidence type="ECO:0000256" key="6">
    <source>
        <dbReference type="SAM" id="SignalP"/>
    </source>
</evidence>
<sequence>MTRQRLLALCLFPLVIPNAFAQEQGPPAFDPHADSITITAGGAYVPSYEGSDDYSLIPGAQVRGRVADIAFFTRGTNIFVDVFPDSGANGWDIELGPVANLRLDRAGGIKDPQVKALGKLDEAFELGGWVGIARTGVLTSAYDNLSFRISYLMDVGNAHDSYVITPSIEYGTPLSLKAYAGLSVSADYVGKGYGHTYFDVTPAGLAASGLSPYRLSGSGFKNVRVGGFVMHSLTGDLAQGGLSIGGGVSYSRLLGKYADSPIVSEAGDADQWAAAVGLSYTF</sequence>